<keyword evidence="2" id="KW-1185">Reference proteome</keyword>
<organism evidence="1 2">
    <name type="scientific">Kibdelosporangium aridum</name>
    <dbReference type="NCBI Taxonomy" id="2030"/>
    <lineage>
        <taxon>Bacteria</taxon>
        <taxon>Bacillati</taxon>
        <taxon>Actinomycetota</taxon>
        <taxon>Actinomycetes</taxon>
        <taxon>Pseudonocardiales</taxon>
        <taxon>Pseudonocardiaceae</taxon>
        <taxon>Kibdelosporangium</taxon>
    </lineage>
</organism>
<accession>A0A1W2FNR7</accession>
<proteinExistence type="predicted"/>
<dbReference type="EMBL" id="FWXV01000009">
    <property type="protein sequence ID" value="SMD23629.1"/>
    <property type="molecule type" value="Genomic_DNA"/>
</dbReference>
<evidence type="ECO:0000313" key="2">
    <source>
        <dbReference type="Proteomes" id="UP000192674"/>
    </source>
</evidence>
<dbReference type="InterPro" id="IPR029058">
    <property type="entry name" value="AB_hydrolase_fold"/>
</dbReference>
<dbReference type="SUPFAM" id="SSF53474">
    <property type="entry name" value="alpha/beta-Hydrolases"/>
    <property type="match status" value="1"/>
</dbReference>
<protein>
    <submittedName>
        <fullName evidence="1">Uncharacterized protein</fullName>
    </submittedName>
</protein>
<name>A0A1W2FNR7_KIBAR</name>
<reference evidence="1 2" key="1">
    <citation type="submission" date="2017-04" db="EMBL/GenBank/DDBJ databases">
        <authorList>
            <person name="Afonso C.L."/>
            <person name="Miller P.J."/>
            <person name="Scott M.A."/>
            <person name="Spackman E."/>
            <person name="Goraichik I."/>
            <person name="Dimitrov K.M."/>
            <person name="Suarez D.L."/>
            <person name="Swayne D.E."/>
        </authorList>
    </citation>
    <scope>NUCLEOTIDE SEQUENCE [LARGE SCALE GENOMIC DNA]</scope>
    <source>
        <strain evidence="1 2">DSM 43828</strain>
    </source>
</reference>
<sequence>MSVHQRQVGVGRSLSDTIQTAILLPGTASDEVFVRSVFEGPLRTIGIQLVAPRPVPGKTLAETHLKALDDLSGEPVLAGGISLGAHLAVEWALANPGRCAGLLLALPAWNGSPGNAPAAVSARLSAQAVRKYGVDATLATVDAEPWLAAELSRAWRRAEPGLADSLDVAATRPAPELTELAQITVPTGIAGCSDDPVHPIGVAQRWASTIPNARLCTTTLRALGNDRESLGRATVLAWLRAIGITRLEQPS</sequence>
<dbReference type="Proteomes" id="UP000192674">
    <property type="component" value="Unassembled WGS sequence"/>
</dbReference>
<dbReference type="Gene3D" id="3.40.50.1820">
    <property type="entry name" value="alpha/beta hydrolase"/>
    <property type="match status" value="1"/>
</dbReference>
<gene>
    <name evidence="1" type="ORF">SAMN05661093_08135</name>
</gene>
<dbReference type="AlphaFoldDB" id="A0A1W2FNR7"/>
<evidence type="ECO:0000313" key="1">
    <source>
        <dbReference type="EMBL" id="SMD23629.1"/>
    </source>
</evidence>